<dbReference type="SUPFAM" id="SSF51316">
    <property type="entry name" value="Mss4-like"/>
    <property type="match status" value="1"/>
</dbReference>
<dbReference type="Gene3D" id="2.170.150.70">
    <property type="match status" value="1"/>
</dbReference>
<dbReference type="PANTHER" id="PTHR28620">
    <property type="entry name" value="CENTROMERE PROTEIN V"/>
    <property type="match status" value="1"/>
</dbReference>
<dbReference type="AlphaFoldDB" id="A0A974Y314"/>
<dbReference type="InterPro" id="IPR052355">
    <property type="entry name" value="CENP-V-like"/>
</dbReference>
<dbReference type="InterPro" id="IPR006913">
    <property type="entry name" value="CENP-V/GFA"/>
</dbReference>
<evidence type="ECO:0000256" key="3">
    <source>
        <dbReference type="ARBA" id="ARBA00022833"/>
    </source>
</evidence>
<dbReference type="Pfam" id="PF04828">
    <property type="entry name" value="GFA"/>
    <property type="match status" value="1"/>
</dbReference>
<keyword evidence="8" id="KW-1185">Reference proteome</keyword>
<gene>
    <name evidence="7" type="ORF">I8J32_006745</name>
</gene>
<dbReference type="InterPro" id="IPR000182">
    <property type="entry name" value="GNAT_dom"/>
</dbReference>
<accession>A0A974Y314</accession>
<dbReference type="Pfam" id="PF00583">
    <property type="entry name" value="Acetyltransf_1"/>
    <property type="match status" value="1"/>
</dbReference>
<dbReference type="GO" id="GO:0016747">
    <property type="term" value="F:acyltransferase activity, transferring groups other than amino-acyl groups"/>
    <property type="evidence" value="ECO:0007669"/>
    <property type="project" value="InterPro"/>
</dbReference>
<protein>
    <submittedName>
        <fullName evidence="7">GNAT family N-acetyltransferase</fullName>
    </submittedName>
</protein>
<feature type="domain" description="CENP-V/GFA" evidence="6">
    <location>
        <begin position="10"/>
        <end position="117"/>
    </location>
</feature>
<dbReference type="GO" id="GO:0016846">
    <property type="term" value="F:carbon-sulfur lyase activity"/>
    <property type="evidence" value="ECO:0007669"/>
    <property type="project" value="InterPro"/>
</dbReference>
<dbReference type="SUPFAM" id="SSF55729">
    <property type="entry name" value="Acyl-CoA N-acyltransferases (Nat)"/>
    <property type="match status" value="1"/>
</dbReference>
<sequence>MNSAPSLIVHSGGCHCRRVRFQVQAPAELDVLDCNCSVCRMTGFLHLIVPGSRFELLSGREDLTEYTFNTGTARHLFCRHCGIKSFYVPRSHPDGFDVNARCLDAGTVTALHVTPFDDNDREAQTAAIAHLTDDASTAPASGTHRSTLGGSSPPEPGQAAAMDTPRLRVTDFDPRWRGDFARLNIEWLERWFTVEPIDREVLGDPESHILAQGGRVLFAVLDDGVAPARAVGTVALKHEGQGVYELTKMAVEEGHRGAGIGRALMEGALRAYGEMDGRELFLESSLKLAPALALYESVGFRHHPAPRPGSHYARADVYMVWEPDGDA</sequence>
<dbReference type="InterPro" id="IPR016181">
    <property type="entry name" value="Acyl_CoA_acyltransferase"/>
</dbReference>
<feature type="region of interest" description="Disordered" evidence="4">
    <location>
        <begin position="131"/>
        <end position="164"/>
    </location>
</feature>
<dbReference type="CDD" id="cd04301">
    <property type="entry name" value="NAT_SF"/>
    <property type="match status" value="1"/>
</dbReference>
<evidence type="ECO:0000259" key="6">
    <source>
        <dbReference type="PROSITE" id="PS51891"/>
    </source>
</evidence>
<evidence type="ECO:0000313" key="8">
    <source>
        <dbReference type="Proteomes" id="UP000639274"/>
    </source>
</evidence>
<evidence type="ECO:0000256" key="1">
    <source>
        <dbReference type="ARBA" id="ARBA00005495"/>
    </source>
</evidence>
<dbReference type="RefSeq" id="WP_200616352.1">
    <property type="nucleotide sequence ID" value="NZ_CP071518.1"/>
</dbReference>
<proteinExistence type="inferred from homology"/>
<dbReference type="PROSITE" id="PS51891">
    <property type="entry name" value="CENP_V_GFA"/>
    <property type="match status" value="1"/>
</dbReference>
<dbReference type="GO" id="GO:0046872">
    <property type="term" value="F:metal ion binding"/>
    <property type="evidence" value="ECO:0007669"/>
    <property type="project" value="UniProtKB-KW"/>
</dbReference>
<dbReference type="PANTHER" id="PTHR28620:SF1">
    <property type="entry name" value="CENP-V_GFA DOMAIN-CONTAINING PROTEIN"/>
    <property type="match status" value="1"/>
</dbReference>
<organism evidence="7 8">
    <name type="scientific">Agrilutibacter solisilvae</name>
    <dbReference type="NCBI Taxonomy" id="2763317"/>
    <lineage>
        <taxon>Bacteria</taxon>
        <taxon>Pseudomonadati</taxon>
        <taxon>Pseudomonadota</taxon>
        <taxon>Gammaproteobacteria</taxon>
        <taxon>Lysobacterales</taxon>
        <taxon>Lysobacteraceae</taxon>
        <taxon>Agrilutibacter</taxon>
    </lineage>
</organism>
<evidence type="ECO:0000256" key="4">
    <source>
        <dbReference type="SAM" id="MobiDB-lite"/>
    </source>
</evidence>
<feature type="compositionally biased region" description="Polar residues" evidence="4">
    <location>
        <begin position="134"/>
        <end position="150"/>
    </location>
</feature>
<feature type="domain" description="N-acetyltransferase" evidence="5">
    <location>
        <begin position="167"/>
        <end position="324"/>
    </location>
</feature>
<dbReference type="Gene3D" id="3.40.630.30">
    <property type="match status" value="1"/>
</dbReference>
<evidence type="ECO:0000313" key="7">
    <source>
        <dbReference type="EMBL" id="QSX79545.1"/>
    </source>
</evidence>
<dbReference type="InterPro" id="IPR011057">
    <property type="entry name" value="Mss4-like_sf"/>
</dbReference>
<dbReference type="Proteomes" id="UP000639274">
    <property type="component" value="Chromosome"/>
</dbReference>
<name>A0A974Y314_9GAMM</name>
<dbReference type="EMBL" id="CP071518">
    <property type="protein sequence ID" value="QSX79545.1"/>
    <property type="molecule type" value="Genomic_DNA"/>
</dbReference>
<dbReference type="PROSITE" id="PS51186">
    <property type="entry name" value="GNAT"/>
    <property type="match status" value="1"/>
</dbReference>
<comment type="similarity">
    <text evidence="1">Belongs to the Gfa family.</text>
</comment>
<evidence type="ECO:0000259" key="5">
    <source>
        <dbReference type="PROSITE" id="PS51186"/>
    </source>
</evidence>
<reference evidence="7 8" key="1">
    <citation type="submission" date="2021-03" db="EMBL/GenBank/DDBJ databases">
        <title>Lysobacter sp. nov. isolated from soil of gangwondo yeongwol, south Korea.</title>
        <authorList>
            <person name="Kim K.R."/>
            <person name="Kim K.H."/>
            <person name="Jeon C.O."/>
        </authorList>
    </citation>
    <scope>NUCLEOTIDE SEQUENCE [LARGE SCALE GENOMIC DNA]</scope>
    <source>
        <strain evidence="7 8">R19</strain>
    </source>
</reference>
<evidence type="ECO:0000256" key="2">
    <source>
        <dbReference type="ARBA" id="ARBA00022723"/>
    </source>
</evidence>
<keyword evidence="2" id="KW-0479">Metal-binding</keyword>
<keyword evidence="3" id="KW-0862">Zinc</keyword>
<dbReference type="KEGG" id="lsf:I8J32_006745"/>